<comment type="caution">
    <text evidence="4">The sequence shown here is derived from an EMBL/GenBank/DDBJ whole genome shotgun (WGS) entry which is preliminary data.</text>
</comment>
<dbReference type="EMBL" id="AWXU01000022">
    <property type="protein sequence ID" value="KFN50171.1"/>
    <property type="molecule type" value="Genomic_DNA"/>
</dbReference>
<evidence type="ECO:0000256" key="1">
    <source>
        <dbReference type="SAM" id="MobiDB-lite"/>
    </source>
</evidence>
<keyword evidence="5" id="KW-1185">Reference proteome</keyword>
<feature type="region of interest" description="Disordered" evidence="1">
    <location>
        <begin position="30"/>
        <end position="95"/>
    </location>
</feature>
<organism evidence="4 5">
    <name type="scientific">Arenimonas composti TR7-09 = DSM 18010</name>
    <dbReference type="NCBI Taxonomy" id="1121013"/>
    <lineage>
        <taxon>Bacteria</taxon>
        <taxon>Pseudomonadati</taxon>
        <taxon>Pseudomonadota</taxon>
        <taxon>Gammaproteobacteria</taxon>
        <taxon>Lysobacterales</taxon>
        <taxon>Lysobacteraceae</taxon>
        <taxon>Arenimonas</taxon>
    </lineage>
</organism>
<protein>
    <recommendedName>
        <fullName evidence="3">DUF4142 domain-containing protein</fullName>
    </recommendedName>
</protein>
<dbReference type="InterPro" id="IPR012347">
    <property type="entry name" value="Ferritin-like"/>
</dbReference>
<dbReference type="AlphaFoldDB" id="A0A091BEK3"/>
<keyword evidence="2" id="KW-0732">Signal</keyword>
<evidence type="ECO:0000256" key="2">
    <source>
        <dbReference type="SAM" id="SignalP"/>
    </source>
</evidence>
<evidence type="ECO:0000313" key="4">
    <source>
        <dbReference type="EMBL" id="KFN50171.1"/>
    </source>
</evidence>
<gene>
    <name evidence="4" type="ORF">P873_08000</name>
</gene>
<dbReference type="RefSeq" id="WP_026817032.1">
    <property type="nucleotide sequence ID" value="NZ_AUFF01000003.1"/>
</dbReference>
<dbReference type="Proteomes" id="UP000029391">
    <property type="component" value="Unassembled WGS sequence"/>
</dbReference>
<sequence length="240" mass="25072">MRRRPARGRALGRGALLLVPALVIGNALAAQNPQGPTEEPTSPPVGVEGVDGRQVDPLPTNPPPAMQPPVDEDGSVATAVDTTQPPAPEPAPLTSDDATFLAAAIASGEREVSASRLARTAAADEEVREFAARLEREHAAANADLDALRGGSAASRVAPSAPRSEAGLVGLRTLPSTEFDAAWLRWQADEHTMAIALFERASADAAHSEAVRRAAAGRLPQLRLHAARVAELQRRIAIAD</sequence>
<evidence type="ECO:0000259" key="3">
    <source>
        <dbReference type="Pfam" id="PF13628"/>
    </source>
</evidence>
<dbReference type="PANTHER" id="PTHR38593:SF1">
    <property type="entry name" value="BLR2558 PROTEIN"/>
    <property type="match status" value="1"/>
</dbReference>
<dbReference type="STRING" id="1121013.GCA_000426365_01794"/>
<dbReference type="PANTHER" id="PTHR38593">
    <property type="entry name" value="BLR2558 PROTEIN"/>
    <property type="match status" value="1"/>
</dbReference>
<feature type="chain" id="PRO_5001869709" description="DUF4142 domain-containing protein" evidence="2">
    <location>
        <begin position="30"/>
        <end position="240"/>
    </location>
</feature>
<dbReference type="InterPro" id="IPR025419">
    <property type="entry name" value="DUF4142"/>
</dbReference>
<proteinExistence type="predicted"/>
<accession>A0A091BEK3</accession>
<dbReference type="Pfam" id="PF13628">
    <property type="entry name" value="DUF4142"/>
    <property type="match status" value="1"/>
</dbReference>
<reference evidence="4 5" key="1">
    <citation type="submission" date="2013-09" db="EMBL/GenBank/DDBJ databases">
        <title>Genome sequencing of Arenimonas composti.</title>
        <authorList>
            <person name="Chen F."/>
            <person name="Wang G."/>
        </authorList>
    </citation>
    <scope>NUCLEOTIDE SEQUENCE [LARGE SCALE GENOMIC DNA]</scope>
    <source>
        <strain evidence="4 5">TR7-09</strain>
    </source>
</reference>
<dbReference type="Gene3D" id="1.20.1260.10">
    <property type="match status" value="1"/>
</dbReference>
<dbReference type="eggNOG" id="COG3652">
    <property type="taxonomic scope" value="Bacteria"/>
</dbReference>
<feature type="domain" description="DUF4142" evidence="3">
    <location>
        <begin position="96"/>
        <end position="232"/>
    </location>
</feature>
<feature type="signal peptide" evidence="2">
    <location>
        <begin position="1"/>
        <end position="29"/>
    </location>
</feature>
<evidence type="ECO:0000313" key="5">
    <source>
        <dbReference type="Proteomes" id="UP000029391"/>
    </source>
</evidence>
<name>A0A091BEK3_9GAMM</name>